<proteinExistence type="predicted"/>
<comment type="caution">
    <text evidence="1">The sequence shown here is derived from an EMBL/GenBank/DDBJ whole genome shotgun (WGS) entry which is preliminary data.</text>
</comment>
<evidence type="ECO:0000313" key="2">
    <source>
        <dbReference type="Proteomes" id="UP000735302"/>
    </source>
</evidence>
<accession>A0AAV3Y3S8</accession>
<reference evidence="1 2" key="1">
    <citation type="journal article" date="2021" name="Elife">
        <title>Chloroplast acquisition without the gene transfer in kleptoplastic sea slugs, Plakobranchus ocellatus.</title>
        <authorList>
            <person name="Maeda T."/>
            <person name="Takahashi S."/>
            <person name="Yoshida T."/>
            <person name="Shimamura S."/>
            <person name="Takaki Y."/>
            <person name="Nagai Y."/>
            <person name="Toyoda A."/>
            <person name="Suzuki Y."/>
            <person name="Arimoto A."/>
            <person name="Ishii H."/>
            <person name="Satoh N."/>
            <person name="Nishiyama T."/>
            <person name="Hasebe M."/>
            <person name="Maruyama T."/>
            <person name="Minagawa J."/>
            <person name="Obokata J."/>
            <person name="Shigenobu S."/>
        </authorList>
    </citation>
    <scope>NUCLEOTIDE SEQUENCE [LARGE SCALE GENOMIC DNA]</scope>
</reference>
<name>A0AAV3Y3S8_9GAST</name>
<organism evidence="1 2">
    <name type="scientific">Plakobranchus ocellatus</name>
    <dbReference type="NCBI Taxonomy" id="259542"/>
    <lineage>
        <taxon>Eukaryota</taxon>
        <taxon>Metazoa</taxon>
        <taxon>Spiralia</taxon>
        <taxon>Lophotrochozoa</taxon>
        <taxon>Mollusca</taxon>
        <taxon>Gastropoda</taxon>
        <taxon>Heterobranchia</taxon>
        <taxon>Euthyneura</taxon>
        <taxon>Panpulmonata</taxon>
        <taxon>Sacoglossa</taxon>
        <taxon>Placobranchoidea</taxon>
        <taxon>Plakobranchidae</taxon>
        <taxon>Plakobranchus</taxon>
    </lineage>
</organism>
<dbReference type="AlphaFoldDB" id="A0AAV3Y3S8"/>
<protein>
    <submittedName>
        <fullName evidence="1">Uncharacterized protein</fullName>
    </submittedName>
</protein>
<evidence type="ECO:0000313" key="1">
    <source>
        <dbReference type="EMBL" id="GFN76878.1"/>
    </source>
</evidence>
<dbReference type="Proteomes" id="UP000735302">
    <property type="component" value="Unassembled WGS sequence"/>
</dbReference>
<dbReference type="EMBL" id="BLXT01000427">
    <property type="protein sequence ID" value="GFN76878.1"/>
    <property type="molecule type" value="Genomic_DNA"/>
</dbReference>
<gene>
    <name evidence="1" type="ORF">PoB_000338400</name>
</gene>
<sequence length="102" mass="11630">MEVKLLLMSIPLTKPVTSHQATPTVDHKHLLKIFGDRCLNNIPNPCLHNLITDNTGMQSFLDTNKFQHAMSQHFWMPHLRLHLRSAVKIPASHHFAGDIHVP</sequence>
<keyword evidence="2" id="KW-1185">Reference proteome</keyword>